<dbReference type="GO" id="GO:0003723">
    <property type="term" value="F:RNA binding"/>
    <property type="evidence" value="ECO:0007669"/>
    <property type="project" value="InterPro"/>
</dbReference>
<dbReference type="Pfam" id="PF01535">
    <property type="entry name" value="PPR"/>
    <property type="match status" value="3"/>
</dbReference>
<dbReference type="Gene3D" id="1.25.40.10">
    <property type="entry name" value="Tetratricopeptide repeat domain"/>
    <property type="match status" value="5"/>
</dbReference>
<dbReference type="FunFam" id="1.25.40.10:FF:000344">
    <property type="entry name" value="Pentatricopeptide repeat-containing protein"/>
    <property type="match status" value="1"/>
</dbReference>
<sequence length="930" mass="104557">MGRKKLGGRKHVQKKIKKRSSWILYMRLSSYIHYLLIKSQRALGQVSYGFNSLPSSVIRFFTAMVAPQCGREGVQATTCSNLISVLRYTKTHRLLSVGKMAYGFVLRSGLEFDVYISNNMLCVYLSCGAIVHARQMFEKMIIRDTVSWNTMISGFVSLGLFREGFVLFAEMIRLGNLPTHPSFVSILVACAEMGNSIYTQQVHSCIIKFGFSSFPFVGNSLLKGYVEYGEYEDWLKVLNDMPVLDEISIQILLRGCVCHKIFGFAVELFKYSCSIGIDVSPYTITSLVSLCSSHDNANFGVQIHGFSQKNGMVMDVSVVNSLITMYSRTYTLHDAEDLFELCSSRDIVTWNSLISGYAYNGEGDAGFGLVQRLLSSGILLNESTFLSFLSCCAAIGVLNNAKKAHALILKLGEGFEEWTDNVILTMYCRTRSIEYAAATFQASKVKDAFSSNLIMGLYRSFGRHEESIKHFHIFQSQGSQVDDMMFSGVLSSCSRLGFLNFGCQIHVCVIRIGFDKISHLKNSILELYSQCGRVDDMERIFEESETLDLFSWNMMLMGYANIDLFHEAISIWHEMLKLDIELNEFSYSALLHACCHTDVLLIGEQIHTTIHKIGLTFDTTLMNSLLTMYSNCRQMEKAHLVFEEISSPDYVSWNAMVSGYTQNGFPTESIQLYVRMNKNGIETNEMTYASVFSSCSLLANLKLGFQFHAQAVKCAFDLSLPVSNSLITMYARCGSIHESSQIFCRTLHPDLITWNSMINAYAYHGLGKEAISVFEQMNNFSEKPNSATFIGVLSSCSRAGLVSEACYLFNIMSEVYGIVPGEEHYACIVDTLSRNGKLWDAKLFIESMCINNCSLVWRILLSFCRLNGDVKLGEVAAEKIIDLEPCDSTPYVILSDLYAHLGNRTMKDHLRNLMENRGVKKETGCSWISS</sequence>
<reference evidence="3 4" key="1">
    <citation type="journal article" date="2016" name="Sci. Rep.">
        <title>The Dendrobium catenatum Lindl. genome sequence provides insights into polysaccharide synthase, floral development and adaptive evolution.</title>
        <authorList>
            <person name="Zhang G.Q."/>
            <person name="Xu Q."/>
            <person name="Bian C."/>
            <person name="Tsai W.C."/>
            <person name="Yeh C.M."/>
            <person name="Liu K.W."/>
            <person name="Yoshida K."/>
            <person name="Zhang L.S."/>
            <person name="Chang S.B."/>
            <person name="Chen F."/>
            <person name="Shi Y."/>
            <person name="Su Y.Y."/>
            <person name="Zhang Y.Q."/>
            <person name="Chen L.J."/>
            <person name="Yin Y."/>
            <person name="Lin M."/>
            <person name="Huang H."/>
            <person name="Deng H."/>
            <person name="Wang Z.W."/>
            <person name="Zhu S.L."/>
            <person name="Zhao X."/>
            <person name="Deng C."/>
            <person name="Niu S.C."/>
            <person name="Huang J."/>
            <person name="Wang M."/>
            <person name="Liu G.H."/>
            <person name="Yang H.J."/>
            <person name="Xiao X.J."/>
            <person name="Hsiao Y.Y."/>
            <person name="Wu W.L."/>
            <person name="Chen Y.Y."/>
            <person name="Mitsuda N."/>
            <person name="Ohme-Takagi M."/>
            <person name="Luo Y.B."/>
            <person name="Van de Peer Y."/>
            <person name="Liu Z.J."/>
        </authorList>
    </citation>
    <scope>NUCLEOTIDE SEQUENCE [LARGE SCALE GENOMIC DNA]</scope>
    <source>
        <tissue evidence="3">The whole plant</tissue>
    </source>
</reference>
<feature type="repeat" description="PPR" evidence="2">
    <location>
        <begin position="750"/>
        <end position="784"/>
    </location>
</feature>
<feature type="repeat" description="PPR" evidence="2">
    <location>
        <begin position="548"/>
        <end position="582"/>
    </location>
</feature>
<dbReference type="PANTHER" id="PTHR47926">
    <property type="entry name" value="PENTATRICOPEPTIDE REPEAT-CONTAINING PROTEIN"/>
    <property type="match status" value="1"/>
</dbReference>
<feature type="repeat" description="PPR" evidence="2">
    <location>
        <begin position="144"/>
        <end position="178"/>
    </location>
</feature>
<feature type="repeat" description="PPR" evidence="2">
    <location>
        <begin position="346"/>
        <end position="380"/>
    </location>
</feature>
<reference evidence="3 4" key="2">
    <citation type="journal article" date="2017" name="Nature">
        <title>The Apostasia genome and the evolution of orchids.</title>
        <authorList>
            <person name="Zhang G.Q."/>
            <person name="Liu K.W."/>
            <person name="Li Z."/>
            <person name="Lohaus R."/>
            <person name="Hsiao Y.Y."/>
            <person name="Niu S.C."/>
            <person name="Wang J.Y."/>
            <person name="Lin Y.C."/>
            <person name="Xu Q."/>
            <person name="Chen L.J."/>
            <person name="Yoshida K."/>
            <person name="Fujiwara S."/>
            <person name="Wang Z.W."/>
            <person name="Zhang Y.Q."/>
            <person name="Mitsuda N."/>
            <person name="Wang M."/>
            <person name="Liu G.H."/>
            <person name="Pecoraro L."/>
            <person name="Huang H.X."/>
            <person name="Xiao X.J."/>
            <person name="Lin M."/>
            <person name="Wu X.Y."/>
            <person name="Wu W.L."/>
            <person name="Chen Y.Y."/>
            <person name="Chang S.B."/>
            <person name="Sakamoto S."/>
            <person name="Ohme-Takagi M."/>
            <person name="Yagi M."/>
            <person name="Zeng S.J."/>
            <person name="Shen C.Y."/>
            <person name="Yeh C.M."/>
            <person name="Luo Y.B."/>
            <person name="Tsai W.C."/>
            <person name="Van de Peer Y."/>
            <person name="Liu Z.J."/>
        </authorList>
    </citation>
    <scope>NUCLEOTIDE SEQUENCE [LARGE SCALE GENOMIC DNA]</scope>
    <source>
        <tissue evidence="3">The whole plant</tissue>
    </source>
</reference>
<dbReference type="FunFam" id="1.25.40.10:FF:000090">
    <property type="entry name" value="Pentatricopeptide repeat-containing protein, chloroplastic"/>
    <property type="match status" value="1"/>
</dbReference>
<dbReference type="InterPro" id="IPR011990">
    <property type="entry name" value="TPR-like_helical_dom_sf"/>
</dbReference>
<proteinExistence type="predicted"/>
<dbReference type="GO" id="GO:0009451">
    <property type="term" value="P:RNA modification"/>
    <property type="evidence" value="ECO:0007669"/>
    <property type="project" value="InterPro"/>
</dbReference>
<dbReference type="AlphaFoldDB" id="A0A2I0X261"/>
<organism evidence="3 4">
    <name type="scientific">Dendrobium catenatum</name>
    <dbReference type="NCBI Taxonomy" id="906689"/>
    <lineage>
        <taxon>Eukaryota</taxon>
        <taxon>Viridiplantae</taxon>
        <taxon>Streptophyta</taxon>
        <taxon>Embryophyta</taxon>
        <taxon>Tracheophyta</taxon>
        <taxon>Spermatophyta</taxon>
        <taxon>Magnoliopsida</taxon>
        <taxon>Liliopsida</taxon>
        <taxon>Asparagales</taxon>
        <taxon>Orchidaceae</taxon>
        <taxon>Epidendroideae</taxon>
        <taxon>Malaxideae</taxon>
        <taxon>Dendrobiinae</taxon>
        <taxon>Dendrobium</taxon>
    </lineage>
</organism>
<dbReference type="NCBIfam" id="TIGR00756">
    <property type="entry name" value="PPR"/>
    <property type="match status" value="6"/>
</dbReference>
<dbReference type="Pfam" id="PF20431">
    <property type="entry name" value="E_motif"/>
    <property type="match status" value="1"/>
</dbReference>
<protein>
    <submittedName>
        <fullName evidence="3">Pentatricopeptide repeat-containing protein</fullName>
    </submittedName>
</protein>
<name>A0A2I0X261_9ASPA</name>
<dbReference type="Proteomes" id="UP000233837">
    <property type="component" value="Unassembled WGS sequence"/>
</dbReference>
<evidence type="ECO:0000256" key="2">
    <source>
        <dbReference type="PROSITE-ProRule" id="PRU00708"/>
    </source>
</evidence>
<dbReference type="Pfam" id="PF13041">
    <property type="entry name" value="PPR_2"/>
    <property type="match status" value="4"/>
</dbReference>
<dbReference type="EMBL" id="KZ502211">
    <property type="protein sequence ID" value="PKU82008.1"/>
    <property type="molecule type" value="Genomic_DNA"/>
</dbReference>
<evidence type="ECO:0000313" key="4">
    <source>
        <dbReference type="Proteomes" id="UP000233837"/>
    </source>
</evidence>
<gene>
    <name evidence="3" type="primary">PCMP-H42</name>
    <name evidence="3" type="ORF">MA16_Dca004025</name>
</gene>
<dbReference type="PROSITE" id="PS51375">
    <property type="entry name" value="PPR"/>
    <property type="match status" value="5"/>
</dbReference>
<dbReference type="InterPro" id="IPR046848">
    <property type="entry name" value="E_motif"/>
</dbReference>
<keyword evidence="1" id="KW-0677">Repeat</keyword>
<evidence type="ECO:0000313" key="3">
    <source>
        <dbReference type="EMBL" id="PKU82008.1"/>
    </source>
</evidence>
<dbReference type="InterPro" id="IPR046960">
    <property type="entry name" value="PPR_At4g14850-like_plant"/>
</dbReference>
<accession>A0A2I0X261</accession>
<keyword evidence="4" id="KW-1185">Reference proteome</keyword>
<feature type="repeat" description="PPR" evidence="2">
    <location>
        <begin position="649"/>
        <end position="683"/>
    </location>
</feature>
<evidence type="ECO:0000256" key="1">
    <source>
        <dbReference type="ARBA" id="ARBA00022737"/>
    </source>
</evidence>
<dbReference type="InterPro" id="IPR002885">
    <property type="entry name" value="PPR_rpt"/>
</dbReference>